<organism evidence="1 2">
    <name type="scientific">Roseomonas genomospecies 6</name>
    <dbReference type="NCBI Taxonomy" id="214106"/>
    <lineage>
        <taxon>Bacteria</taxon>
        <taxon>Pseudomonadati</taxon>
        <taxon>Pseudomonadota</taxon>
        <taxon>Alphaproteobacteria</taxon>
        <taxon>Acetobacterales</taxon>
        <taxon>Roseomonadaceae</taxon>
        <taxon>Roseomonas</taxon>
    </lineage>
</organism>
<dbReference type="Proteomes" id="UP000480854">
    <property type="component" value="Unassembled WGS sequence"/>
</dbReference>
<name>A0A9W7NMR1_9PROT</name>
<reference evidence="1 2" key="1">
    <citation type="submission" date="2018-07" db="EMBL/GenBank/DDBJ databases">
        <title>Genome sequence of Azospirillum sp. ATCC 49961.</title>
        <authorList>
            <person name="Sant'Anna F.H."/>
            <person name="Baldani J.I."/>
            <person name="Zilli J.E."/>
            <person name="Reis V.M."/>
            <person name="Hartmann A."/>
            <person name="Cruz L."/>
            <person name="de Souza E.M."/>
            <person name="de Oliveira Pedrosa F."/>
            <person name="Passaglia L.M.P."/>
        </authorList>
    </citation>
    <scope>NUCLEOTIDE SEQUENCE [LARGE SCALE GENOMIC DNA]</scope>
    <source>
        <strain evidence="1 2">ATCC 49961</strain>
    </source>
</reference>
<evidence type="ECO:0000313" key="1">
    <source>
        <dbReference type="EMBL" id="KAA0683295.1"/>
    </source>
</evidence>
<evidence type="ECO:0000313" key="2">
    <source>
        <dbReference type="Proteomes" id="UP000480854"/>
    </source>
</evidence>
<keyword evidence="2" id="KW-1185">Reference proteome</keyword>
<dbReference type="RefSeq" id="WP_149467338.1">
    <property type="nucleotide sequence ID" value="NZ_QOKW01000002.1"/>
</dbReference>
<protein>
    <submittedName>
        <fullName evidence="1">Uncharacterized protein</fullName>
    </submittedName>
</protein>
<comment type="caution">
    <text evidence="1">The sequence shown here is derived from an EMBL/GenBank/DDBJ whole genome shotgun (WGS) entry which is preliminary data.</text>
</comment>
<dbReference type="EMBL" id="QOKW01000002">
    <property type="protein sequence ID" value="KAA0683295.1"/>
    <property type="molecule type" value="Genomic_DNA"/>
</dbReference>
<sequence>MSCRDRHAHDAKCRDLLRATADRLDRLRSLVERSGPDTHENMTREEMERTLDVLRGQRNRLCARVEAARIATDDAWPFARAIADQTAEELVNGIEGMEARLKRMAA</sequence>
<accession>A0A9W7NMR1</accession>
<proteinExistence type="predicted"/>
<dbReference type="OrthoDB" id="7306423at2"/>
<gene>
    <name evidence="1" type="ORF">DS843_02550</name>
</gene>
<dbReference type="AlphaFoldDB" id="A0A9W7NMR1"/>